<evidence type="ECO:0000256" key="1">
    <source>
        <dbReference type="SAM" id="SignalP"/>
    </source>
</evidence>
<feature type="chain" id="PRO_5025464006" evidence="1">
    <location>
        <begin position="21"/>
        <end position="153"/>
    </location>
</feature>
<organism evidence="2 3">
    <name type="scientific">Melanomma pulvis-pyrius CBS 109.77</name>
    <dbReference type="NCBI Taxonomy" id="1314802"/>
    <lineage>
        <taxon>Eukaryota</taxon>
        <taxon>Fungi</taxon>
        <taxon>Dikarya</taxon>
        <taxon>Ascomycota</taxon>
        <taxon>Pezizomycotina</taxon>
        <taxon>Dothideomycetes</taxon>
        <taxon>Pleosporomycetidae</taxon>
        <taxon>Pleosporales</taxon>
        <taxon>Melanommataceae</taxon>
        <taxon>Melanomma</taxon>
    </lineage>
</organism>
<keyword evidence="1" id="KW-0732">Signal</keyword>
<accession>A0A6A6WZ37</accession>
<feature type="signal peptide" evidence="1">
    <location>
        <begin position="1"/>
        <end position="20"/>
    </location>
</feature>
<name>A0A6A6WZ37_9PLEO</name>
<evidence type="ECO:0000313" key="3">
    <source>
        <dbReference type="Proteomes" id="UP000799757"/>
    </source>
</evidence>
<dbReference type="Proteomes" id="UP000799757">
    <property type="component" value="Unassembled WGS sequence"/>
</dbReference>
<reference evidence="2" key="1">
    <citation type="journal article" date="2020" name="Stud. Mycol.">
        <title>101 Dothideomycetes genomes: a test case for predicting lifestyles and emergence of pathogens.</title>
        <authorList>
            <person name="Haridas S."/>
            <person name="Albert R."/>
            <person name="Binder M."/>
            <person name="Bloem J."/>
            <person name="Labutti K."/>
            <person name="Salamov A."/>
            <person name="Andreopoulos B."/>
            <person name="Baker S."/>
            <person name="Barry K."/>
            <person name="Bills G."/>
            <person name="Bluhm B."/>
            <person name="Cannon C."/>
            <person name="Castanera R."/>
            <person name="Culley D."/>
            <person name="Daum C."/>
            <person name="Ezra D."/>
            <person name="Gonzalez J."/>
            <person name="Henrissat B."/>
            <person name="Kuo A."/>
            <person name="Liang C."/>
            <person name="Lipzen A."/>
            <person name="Lutzoni F."/>
            <person name="Magnuson J."/>
            <person name="Mondo S."/>
            <person name="Nolan M."/>
            <person name="Ohm R."/>
            <person name="Pangilinan J."/>
            <person name="Park H.-J."/>
            <person name="Ramirez L."/>
            <person name="Alfaro M."/>
            <person name="Sun H."/>
            <person name="Tritt A."/>
            <person name="Yoshinaga Y."/>
            <person name="Zwiers L.-H."/>
            <person name="Turgeon B."/>
            <person name="Goodwin S."/>
            <person name="Spatafora J."/>
            <person name="Crous P."/>
            <person name="Grigoriev I."/>
        </authorList>
    </citation>
    <scope>NUCLEOTIDE SEQUENCE</scope>
    <source>
        <strain evidence="2">CBS 109.77</strain>
    </source>
</reference>
<evidence type="ECO:0000313" key="2">
    <source>
        <dbReference type="EMBL" id="KAF2789490.1"/>
    </source>
</evidence>
<keyword evidence="3" id="KW-1185">Reference proteome</keyword>
<sequence length="153" mass="16019">MLSKLSTLILLSAAVAAVPARTVEQTIPWTWDVSQFTSTCTAATCRYDFNVSGAIGPDGQPSFNAYGCIGTSAHGEYKGCSTVGLDVLGNVLAQEFNSGRDIGAIISVQYTFLQDGLVYAYTGNNTVAHTNGGEPFGFTIVPTKASVVIPDKA</sequence>
<gene>
    <name evidence="2" type="ORF">K505DRAFT_253255</name>
</gene>
<dbReference type="AlphaFoldDB" id="A0A6A6WZ37"/>
<dbReference type="OrthoDB" id="3683517at2759"/>
<protein>
    <submittedName>
        <fullName evidence="2">Uncharacterized protein</fullName>
    </submittedName>
</protein>
<dbReference type="EMBL" id="MU002133">
    <property type="protein sequence ID" value="KAF2789490.1"/>
    <property type="molecule type" value="Genomic_DNA"/>
</dbReference>
<proteinExistence type="predicted"/>